<sequence>MDQVKAARAIILAECDENGIGDKVRTMEARLAQMFIQQPTEEDLAALATAFALVGMQAESLMANAHPRVKSGDTEPSPIEVQLQPTAAQVEEGQKALWEQLPGALDSLYEQMSEEEAKELLSDTVVFMWQGMIGARNK</sequence>
<dbReference type="EMBL" id="MF614100">
    <property type="protein sequence ID" value="ATI16434.1"/>
    <property type="molecule type" value="Genomic_DNA"/>
</dbReference>
<evidence type="ECO:0000313" key="2">
    <source>
        <dbReference type="Proteomes" id="UP000229963"/>
    </source>
</evidence>
<dbReference type="Proteomes" id="UP000229963">
    <property type="component" value="Segment"/>
</dbReference>
<keyword evidence="2" id="KW-1185">Reference proteome</keyword>
<name>A0A291LBL1_9CAUD</name>
<reference evidence="2" key="1">
    <citation type="submission" date="2017-08" db="EMBL/GenBank/DDBJ databases">
        <authorList>
            <person name="Zhao F."/>
            <person name="Pan X."/>
            <person name="Tong Y."/>
        </authorList>
    </citation>
    <scope>NUCLEOTIDE SEQUENCE [LARGE SCALE GENOMIC DNA]</scope>
</reference>
<dbReference type="RefSeq" id="YP_009792830.1">
    <property type="nucleotide sequence ID" value="NC_047862.1"/>
</dbReference>
<dbReference type="KEGG" id="vg:54983039"/>
<accession>A0A291LBL1</accession>
<dbReference type="GeneID" id="54983039"/>
<proteinExistence type="predicted"/>
<organism evidence="1 2">
    <name type="scientific">Klebsiella phage vB_KpnS_IME279</name>
    <dbReference type="NCBI Taxonomy" id="2041211"/>
    <lineage>
        <taxon>Viruses</taxon>
        <taxon>Duplodnaviria</taxon>
        <taxon>Heunggongvirae</taxon>
        <taxon>Uroviricota</taxon>
        <taxon>Caudoviricetes</taxon>
        <taxon>Sortsnevirus</taxon>
        <taxon>Sortsnevirus IME279</taxon>
    </lineage>
</organism>
<evidence type="ECO:0000313" key="1">
    <source>
        <dbReference type="EMBL" id="ATI16434.1"/>
    </source>
</evidence>
<protein>
    <submittedName>
        <fullName evidence="1">Uncharacterized protein</fullName>
    </submittedName>
</protein>